<organism evidence="1 2">
    <name type="scientific">Rhodanobacter thiooxydans</name>
    <dbReference type="NCBI Taxonomy" id="416169"/>
    <lineage>
        <taxon>Bacteria</taxon>
        <taxon>Pseudomonadati</taxon>
        <taxon>Pseudomonadota</taxon>
        <taxon>Gammaproteobacteria</taxon>
        <taxon>Lysobacterales</taxon>
        <taxon>Rhodanobacteraceae</taxon>
        <taxon>Rhodanobacter</taxon>
    </lineage>
</organism>
<comment type="caution">
    <text evidence="1">The sequence shown here is derived from an EMBL/GenBank/DDBJ whole genome shotgun (WGS) entry which is preliminary data.</text>
</comment>
<gene>
    <name evidence="1" type="ORF">RHOFW104T7_02740</name>
</gene>
<accession>A0A154QEJ1</accession>
<protein>
    <recommendedName>
        <fullName evidence="3">Squalene cyclase C-terminal domain-containing protein</fullName>
    </recommendedName>
</protein>
<sequence>MNAVIRLLSGGRTGPAVDMRYGLQAAAEWLARAQDATGCGGVSAYYDATKRQWAGAYPETTGYIIPTFLRYAQFSGQGDYRERAIRMAEWETAIQLPEGGVRAGTLDSTTMVPTIFNTGQVLFGWLSAWQQTRDARFRDSALRAADWLVAAQDPDGAWRRFASPFAVHAVNTYNTRVAFALAKASQVLQEPLYLDAAVRNVQWALAQMQPNGWFQNNDLEDNDRPLTHTIAYATRGMLEVGLIAGNDAFVDAAARVARAVAQTPRGDGALPGRLDSAWRPASRWTCVTGNAQMAIIWQRLAAETGEHGWKPAAEHANRFNLSIQDVAATDSAVRGGMPGSYPRSGGYMRNRYPNWAAKFFMDALMLQLQAG</sequence>
<dbReference type="Gene3D" id="1.50.10.20">
    <property type="match status" value="1"/>
</dbReference>
<dbReference type="EMBL" id="LVJS01000139">
    <property type="protein sequence ID" value="KZC22029.1"/>
    <property type="molecule type" value="Genomic_DNA"/>
</dbReference>
<dbReference type="InterPro" id="IPR008928">
    <property type="entry name" value="6-hairpin_glycosidase_sf"/>
</dbReference>
<dbReference type="Proteomes" id="UP000076131">
    <property type="component" value="Unassembled WGS sequence"/>
</dbReference>
<dbReference type="RefSeq" id="WP_050981791.1">
    <property type="nucleotide sequence ID" value="NZ_LVJS01000139.1"/>
</dbReference>
<dbReference type="InterPro" id="IPR008930">
    <property type="entry name" value="Terpenoid_cyclase/PrenylTrfase"/>
</dbReference>
<dbReference type="SUPFAM" id="SSF48208">
    <property type="entry name" value="Six-hairpin glycosidases"/>
    <property type="match status" value="1"/>
</dbReference>
<evidence type="ECO:0000313" key="1">
    <source>
        <dbReference type="EMBL" id="KZC22029.1"/>
    </source>
</evidence>
<dbReference type="eggNOG" id="COG3533">
    <property type="taxonomic scope" value="Bacteria"/>
</dbReference>
<dbReference type="AlphaFoldDB" id="A0A154QEJ1"/>
<keyword evidence="2" id="KW-1185">Reference proteome</keyword>
<reference evidence="1 2" key="1">
    <citation type="journal article" date="2016" name="MBio">
        <title>Lateral Gene Transfer in a Heavy Metal-Contaminated-Groundwater Microbial Community.</title>
        <authorList>
            <person name="Hemme C.L."/>
            <person name="Green S.J."/>
            <person name="Rishishwar L."/>
            <person name="Prakash O."/>
            <person name="Pettenato A."/>
            <person name="Chakraborty R."/>
            <person name="Deutschbauer A.M."/>
            <person name="Van Nostrand J.D."/>
            <person name="Wu L."/>
            <person name="He Z."/>
            <person name="Jordan I.K."/>
            <person name="Hazen T.C."/>
            <person name="Arkin A.P."/>
            <person name="Kostka J.E."/>
            <person name="Zhou J."/>
        </authorList>
    </citation>
    <scope>NUCLEOTIDE SEQUENCE [LARGE SCALE GENOMIC DNA]</scope>
    <source>
        <strain evidence="1 2">FW104-T7</strain>
    </source>
</reference>
<evidence type="ECO:0008006" key="3">
    <source>
        <dbReference type="Google" id="ProtNLM"/>
    </source>
</evidence>
<dbReference type="SUPFAM" id="SSF48239">
    <property type="entry name" value="Terpenoid cyclases/Protein prenyltransferases"/>
    <property type="match status" value="1"/>
</dbReference>
<proteinExistence type="predicted"/>
<dbReference type="GO" id="GO:0005975">
    <property type="term" value="P:carbohydrate metabolic process"/>
    <property type="evidence" value="ECO:0007669"/>
    <property type="project" value="InterPro"/>
</dbReference>
<name>A0A154QEJ1_9GAMM</name>
<evidence type="ECO:0000313" key="2">
    <source>
        <dbReference type="Proteomes" id="UP000076131"/>
    </source>
</evidence>
<dbReference type="STRING" id="416169.RHOFW104T7_02740"/>